<protein>
    <submittedName>
        <fullName evidence="1">Uncharacterized protein</fullName>
    </submittedName>
</protein>
<keyword evidence="2" id="KW-1185">Reference proteome</keyword>
<proteinExistence type="predicted"/>
<dbReference type="RefSeq" id="WP_187149986.1">
    <property type="nucleotide sequence ID" value="NZ_LWUJ01000010.1"/>
</dbReference>
<dbReference type="AlphaFoldDB" id="A0A1A9QFG5"/>
<gene>
    <name evidence="1" type="ORF">A6V39_01670</name>
</gene>
<dbReference type="STRING" id="432608.A6V39_01670"/>
<evidence type="ECO:0000313" key="1">
    <source>
        <dbReference type="EMBL" id="OAL10751.1"/>
    </source>
</evidence>
<dbReference type="Proteomes" id="UP000077623">
    <property type="component" value="Unassembled WGS sequence"/>
</dbReference>
<evidence type="ECO:0000313" key="2">
    <source>
        <dbReference type="Proteomes" id="UP000077623"/>
    </source>
</evidence>
<dbReference type="EMBL" id="LWUJ01000010">
    <property type="protein sequence ID" value="OAL10751.1"/>
    <property type="molecule type" value="Genomic_DNA"/>
</dbReference>
<sequence>MPKKGLGFDDNWRIPKWENIEVWKKLYSKEGGKKINIGGWGTENTKILSGPEELRDVCYEMVTKESLENCSSSSGWCESCLIDKSWLPIWNVKD</sequence>
<comment type="caution">
    <text evidence="1">The sequence shown here is derived from an EMBL/GenBank/DDBJ whole genome shotgun (WGS) entry which is preliminary data.</text>
</comment>
<organism evidence="1 2">
    <name type="scientific">Candidatus Mycoplasma haematobovis</name>
    <dbReference type="NCBI Taxonomy" id="432608"/>
    <lineage>
        <taxon>Bacteria</taxon>
        <taxon>Bacillati</taxon>
        <taxon>Mycoplasmatota</taxon>
        <taxon>Mollicutes</taxon>
        <taxon>Mycoplasmataceae</taxon>
        <taxon>Mycoplasma</taxon>
    </lineage>
</organism>
<reference evidence="2" key="1">
    <citation type="submission" date="2016-04" db="EMBL/GenBank/DDBJ databases">
        <authorList>
            <person name="Quiroz-Castaneda R.E."/>
            <person name="Martinez-Ocampo F."/>
        </authorList>
    </citation>
    <scope>NUCLEOTIDE SEQUENCE [LARGE SCALE GENOMIC DNA]</scope>
    <source>
        <strain evidence="2">INIFAP01</strain>
    </source>
</reference>
<name>A0A1A9QFG5_9MOLU</name>
<accession>A0A1A9QFG5</accession>